<dbReference type="InterPro" id="IPR036857">
    <property type="entry name" value="Thyroglobulin_1_sf"/>
</dbReference>
<dbReference type="Pfam" id="PF10591">
    <property type="entry name" value="SPARC_Ca_bdg"/>
    <property type="match status" value="1"/>
</dbReference>
<organism evidence="14 15">
    <name type="scientific">Pygocentrus nattereri</name>
    <name type="common">Red-bellied piranha</name>
    <dbReference type="NCBI Taxonomy" id="42514"/>
    <lineage>
        <taxon>Eukaryota</taxon>
        <taxon>Metazoa</taxon>
        <taxon>Chordata</taxon>
        <taxon>Craniata</taxon>
        <taxon>Vertebrata</taxon>
        <taxon>Euteleostomi</taxon>
        <taxon>Actinopterygii</taxon>
        <taxon>Neopterygii</taxon>
        <taxon>Teleostei</taxon>
        <taxon>Ostariophysi</taxon>
        <taxon>Characiformes</taxon>
        <taxon>Characoidei</taxon>
        <taxon>Pygocentrus</taxon>
    </lineage>
</organism>
<dbReference type="Pfam" id="PF07648">
    <property type="entry name" value="Kazal_2"/>
    <property type="match status" value="1"/>
</dbReference>
<feature type="domain" description="Thyroglobulin type-1" evidence="12">
    <location>
        <begin position="288"/>
        <end position="354"/>
    </location>
</feature>
<keyword evidence="9" id="KW-0357">Heparan sulfate</keyword>
<dbReference type="AlphaFoldDB" id="A0AAR2KEB0"/>
<protein>
    <recommendedName>
        <fullName evidence="16">SPARC (osteonectin), cwcv and kazal like domains proteoglycan 3</fullName>
    </recommendedName>
</protein>
<gene>
    <name evidence="14" type="primary">SPOCK3</name>
</gene>
<keyword evidence="15" id="KW-1185">Reference proteome</keyword>
<proteinExistence type="predicted"/>
<dbReference type="Ensembl" id="ENSPNAT00000078011.1">
    <property type="protein sequence ID" value="ENSPNAP00000060426.1"/>
    <property type="gene ID" value="ENSPNAG00000037702.1"/>
</dbReference>
<dbReference type="SUPFAM" id="SSF100895">
    <property type="entry name" value="Kazal-type serine protease inhibitors"/>
    <property type="match status" value="1"/>
</dbReference>
<dbReference type="Proteomes" id="UP001501920">
    <property type="component" value="Chromosome 22"/>
</dbReference>
<keyword evidence="8" id="KW-0325">Glycoprotein</keyword>
<comment type="subcellular location">
    <subcellularLocation>
        <location evidence="1">Secreted</location>
        <location evidence="1">Extracellular space</location>
        <location evidence="1">Extracellular matrix</location>
    </subcellularLocation>
</comment>
<evidence type="ECO:0000256" key="5">
    <source>
        <dbReference type="ARBA" id="ARBA00022837"/>
    </source>
</evidence>
<evidence type="ECO:0000256" key="8">
    <source>
        <dbReference type="ARBA" id="ARBA00023180"/>
    </source>
</evidence>
<evidence type="ECO:0000256" key="11">
    <source>
        <dbReference type="SAM" id="SignalP"/>
    </source>
</evidence>
<name>A0AAR2KEB0_PYGNA</name>
<dbReference type="Gene3D" id="4.10.800.10">
    <property type="entry name" value="Thyroglobulin type-1"/>
    <property type="match status" value="1"/>
</dbReference>
<dbReference type="InterPro" id="IPR000716">
    <property type="entry name" value="Thyroglobulin_1"/>
</dbReference>
<keyword evidence="7 10" id="KW-1015">Disulfide bond</keyword>
<evidence type="ECO:0000256" key="10">
    <source>
        <dbReference type="PROSITE-ProRule" id="PRU00500"/>
    </source>
</evidence>
<feature type="domain" description="Kazal-like" evidence="13">
    <location>
        <begin position="112"/>
        <end position="163"/>
    </location>
</feature>
<dbReference type="InterPro" id="IPR036058">
    <property type="entry name" value="Kazal_dom_sf"/>
</dbReference>
<dbReference type="GO" id="GO:0005509">
    <property type="term" value="F:calcium ion binding"/>
    <property type="evidence" value="ECO:0007669"/>
    <property type="project" value="InterPro"/>
</dbReference>
<dbReference type="GO" id="GO:0005518">
    <property type="term" value="F:collagen binding"/>
    <property type="evidence" value="ECO:0007669"/>
    <property type="project" value="TreeGrafter"/>
</dbReference>
<dbReference type="InterPro" id="IPR002350">
    <property type="entry name" value="Kazal_dom"/>
</dbReference>
<evidence type="ECO:0000259" key="13">
    <source>
        <dbReference type="PROSITE" id="PS51465"/>
    </source>
</evidence>
<dbReference type="Pfam" id="PF00086">
    <property type="entry name" value="Thyroglobulin_1"/>
    <property type="match status" value="1"/>
</dbReference>
<dbReference type="SMART" id="SM00211">
    <property type="entry name" value="TY"/>
    <property type="match status" value="1"/>
</dbReference>
<dbReference type="GO" id="GO:0050840">
    <property type="term" value="F:extracellular matrix binding"/>
    <property type="evidence" value="ECO:0007669"/>
    <property type="project" value="TreeGrafter"/>
</dbReference>
<keyword evidence="3" id="KW-0272">Extracellular matrix</keyword>
<dbReference type="PANTHER" id="PTHR13866">
    <property type="entry name" value="SPARC OSTEONECTIN"/>
    <property type="match status" value="1"/>
</dbReference>
<feature type="chain" id="PRO_5043871144" description="SPARC (osteonectin), cwcv and kazal like domains proteoglycan 3" evidence="11">
    <location>
        <begin position="20"/>
        <end position="461"/>
    </location>
</feature>
<feature type="signal peptide" evidence="11">
    <location>
        <begin position="1"/>
        <end position="19"/>
    </location>
</feature>
<dbReference type="CDD" id="cd00191">
    <property type="entry name" value="TY"/>
    <property type="match status" value="1"/>
</dbReference>
<evidence type="ECO:0008006" key="16">
    <source>
        <dbReference type="Google" id="ProtNLM"/>
    </source>
</evidence>
<dbReference type="PROSITE" id="PS00484">
    <property type="entry name" value="THYROGLOBULIN_1_1"/>
    <property type="match status" value="1"/>
</dbReference>
<evidence type="ECO:0000313" key="15">
    <source>
        <dbReference type="Proteomes" id="UP001501920"/>
    </source>
</evidence>
<evidence type="ECO:0000256" key="4">
    <source>
        <dbReference type="ARBA" id="ARBA00022729"/>
    </source>
</evidence>
<dbReference type="PANTHER" id="PTHR13866:SF21">
    <property type="entry name" value="TESTICAN-3"/>
    <property type="match status" value="1"/>
</dbReference>
<feature type="disulfide bond" evidence="10">
    <location>
        <begin position="326"/>
        <end position="333"/>
    </location>
</feature>
<dbReference type="PROSITE" id="PS51162">
    <property type="entry name" value="THYROGLOBULIN_1_2"/>
    <property type="match status" value="1"/>
</dbReference>
<dbReference type="InterPro" id="IPR011992">
    <property type="entry name" value="EF-hand-dom_pair"/>
</dbReference>
<evidence type="ECO:0000259" key="12">
    <source>
        <dbReference type="PROSITE" id="PS51162"/>
    </source>
</evidence>
<keyword evidence="5" id="KW-0106">Calcium</keyword>
<evidence type="ECO:0000313" key="14">
    <source>
        <dbReference type="Ensembl" id="ENSPNAP00000060426.1"/>
    </source>
</evidence>
<sequence length="461" mass="51774">MQMLRAALLLPLLVYVCWCVCLCSAVLPGASGRDDSGNFLDDKWLTGRWDKFRDEPGSWNPGKPFDQGLDPAKDPCLKIKCSRHKQCVAEDYKTPTCVSQRRMSFTKGMGLNPAQLKCKRCPVVHPSPVCGTDGHSYSTKCKLEYQACISGKQISVKCPGQCPCSSQLNNPSEKRDCSDAEMSDVARKLRDWIRDQHEGGNPSKKLKFQKPDKRMDMSKVPLCKDSLGWMFTRLDVNFDLHLDQTELAGLGPEKNDACIKAFLRSCDTGRDQLISSQEWCFCFQRHQDSPCQSEITSIHEQQAGKKLLGQYIPSCDEDGFYRSHQCHGSSGQCWCVDRYGNEVAGSRTLGPAECAPVVESSGDFGSGDSLLSDDEDDDFLNDEEERSCTPSYEIFLLQTLLIIIVFCEISRLFKFGIVGGGARRGEEQDLHFPCPHLSSYCHRSDKYIFLFSFFYSVCNIC</sequence>
<dbReference type="SMART" id="SM00280">
    <property type="entry name" value="KAZAL"/>
    <property type="match status" value="1"/>
</dbReference>
<keyword evidence="2" id="KW-0964">Secreted</keyword>
<dbReference type="GeneTree" id="ENSGT00940000157828"/>
<evidence type="ECO:0000256" key="1">
    <source>
        <dbReference type="ARBA" id="ARBA00004498"/>
    </source>
</evidence>
<comment type="caution">
    <text evidence="10">Lacks conserved residue(s) required for the propagation of feature annotation.</text>
</comment>
<dbReference type="CDD" id="cd00104">
    <property type="entry name" value="KAZAL_FS"/>
    <property type="match status" value="1"/>
</dbReference>
<reference evidence="14 15" key="1">
    <citation type="submission" date="2020-10" db="EMBL/GenBank/DDBJ databases">
        <title>Pygocentrus nattereri (red-bellied piranha) genome, fPygNat1, primary haplotype.</title>
        <authorList>
            <person name="Myers G."/>
            <person name="Meyer A."/>
            <person name="Karagic N."/>
            <person name="Pippel M."/>
            <person name="Winkler S."/>
            <person name="Tracey A."/>
            <person name="Wood J."/>
            <person name="Formenti G."/>
            <person name="Howe K."/>
            <person name="Fedrigo O."/>
            <person name="Jarvis E.D."/>
        </authorList>
    </citation>
    <scope>NUCLEOTIDE SEQUENCE [LARGE SCALE GENOMIC DNA]</scope>
</reference>
<dbReference type="FunFam" id="3.30.60.30:FF:000003">
    <property type="entry name" value="SPARC/osteonectin, cwcv and kazal-like domains proteoglycan 3"/>
    <property type="match status" value="1"/>
</dbReference>
<reference evidence="14" key="2">
    <citation type="submission" date="2025-08" db="UniProtKB">
        <authorList>
            <consortium name="Ensembl"/>
        </authorList>
    </citation>
    <scope>IDENTIFICATION</scope>
</reference>
<dbReference type="PROSITE" id="PS51465">
    <property type="entry name" value="KAZAL_2"/>
    <property type="match status" value="1"/>
</dbReference>
<dbReference type="SUPFAM" id="SSF47473">
    <property type="entry name" value="EF-hand"/>
    <property type="match status" value="1"/>
</dbReference>
<dbReference type="InterPro" id="IPR019577">
    <property type="entry name" value="SPARC/Testican_Ca-bd-dom"/>
</dbReference>
<dbReference type="Gene3D" id="3.30.60.30">
    <property type="match status" value="1"/>
</dbReference>
<keyword evidence="6" id="KW-0654">Proteoglycan</keyword>
<reference evidence="14" key="3">
    <citation type="submission" date="2025-09" db="UniProtKB">
        <authorList>
            <consortium name="Ensembl"/>
        </authorList>
    </citation>
    <scope>IDENTIFICATION</scope>
</reference>
<dbReference type="GO" id="GO:0005615">
    <property type="term" value="C:extracellular space"/>
    <property type="evidence" value="ECO:0007669"/>
    <property type="project" value="TreeGrafter"/>
</dbReference>
<evidence type="ECO:0000256" key="2">
    <source>
        <dbReference type="ARBA" id="ARBA00022525"/>
    </source>
</evidence>
<evidence type="ECO:0000256" key="7">
    <source>
        <dbReference type="ARBA" id="ARBA00023157"/>
    </source>
</evidence>
<evidence type="ECO:0000256" key="3">
    <source>
        <dbReference type="ARBA" id="ARBA00022530"/>
    </source>
</evidence>
<dbReference type="SUPFAM" id="SSF57610">
    <property type="entry name" value="Thyroglobulin type-1 domain"/>
    <property type="match status" value="1"/>
</dbReference>
<dbReference type="Gene3D" id="1.10.238.10">
    <property type="entry name" value="EF-hand"/>
    <property type="match status" value="1"/>
</dbReference>
<dbReference type="FunFam" id="4.10.800.10:FF:000001">
    <property type="entry name" value="Testican-3 isoform 2"/>
    <property type="match status" value="1"/>
</dbReference>
<evidence type="ECO:0000256" key="9">
    <source>
        <dbReference type="ARBA" id="ARBA00023207"/>
    </source>
</evidence>
<keyword evidence="4 11" id="KW-0732">Signal</keyword>
<evidence type="ECO:0000256" key="6">
    <source>
        <dbReference type="ARBA" id="ARBA00022974"/>
    </source>
</evidence>
<accession>A0AAR2KEB0</accession>